<dbReference type="AlphaFoldDB" id="A0A949TP83"/>
<protein>
    <submittedName>
        <fullName evidence="1">Uncharacterized protein</fullName>
    </submittedName>
</protein>
<gene>
    <name evidence="1" type="ORF">I6U48_26620</name>
</gene>
<evidence type="ECO:0000313" key="1">
    <source>
        <dbReference type="EMBL" id="MBV7276459.1"/>
    </source>
</evidence>
<evidence type="ECO:0000313" key="2">
    <source>
        <dbReference type="Proteomes" id="UP000694308"/>
    </source>
</evidence>
<name>A0A949TP83_9CLOT</name>
<comment type="caution">
    <text evidence="1">The sequence shown here is derived from an EMBL/GenBank/DDBJ whole genome shotgun (WGS) entry which is preliminary data.</text>
</comment>
<dbReference type="Proteomes" id="UP000694308">
    <property type="component" value="Unassembled WGS sequence"/>
</dbReference>
<reference evidence="1" key="1">
    <citation type="submission" date="2020-12" db="EMBL/GenBank/DDBJ databases">
        <title>Clostridium thailandense sp. nov., a novel acetogenic bacterium isolated from peat land soil in Thailand.</title>
        <authorList>
            <person name="Chaikitkaew S."/>
            <person name="Birkeland N.K."/>
        </authorList>
    </citation>
    <scope>NUCLEOTIDE SEQUENCE</scope>
    <source>
        <strain evidence="1">PL3</strain>
    </source>
</reference>
<keyword evidence="2" id="KW-1185">Reference proteome</keyword>
<accession>A0A949TP83</accession>
<sequence length="47" mass="5583">MAKIRNKVRTTGTRKKTTCSKGLLKSEAEKNTEFVLKFMRGYYQIYY</sequence>
<dbReference type="EMBL" id="JAEEGC010000178">
    <property type="protein sequence ID" value="MBV7276459.1"/>
    <property type="molecule type" value="Genomic_DNA"/>
</dbReference>
<proteinExistence type="predicted"/>
<organism evidence="1 2">
    <name type="scientific">Clostridium thailandense</name>
    <dbReference type="NCBI Taxonomy" id="2794346"/>
    <lineage>
        <taxon>Bacteria</taxon>
        <taxon>Bacillati</taxon>
        <taxon>Bacillota</taxon>
        <taxon>Clostridia</taxon>
        <taxon>Eubacteriales</taxon>
        <taxon>Clostridiaceae</taxon>
        <taxon>Clostridium</taxon>
    </lineage>
</organism>
<dbReference type="RefSeq" id="WP_218323539.1">
    <property type="nucleotide sequence ID" value="NZ_JAEEGC010000178.1"/>
</dbReference>